<dbReference type="PANTHER" id="PTHR45188:SF2">
    <property type="entry name" value="DNAJ HOMOLOG SUBFAMILY C MEMBER 7"/>
    <property type="match status" value="1"/>
</dbReference>
<evidence type="ECO:0000313" key="7">
    <source>
        <dbReference type="Proteomes" id="UP000013827"/>
    </source>
</evidence>
<dbReference type="SMART" id="SM00028">
    <property type="entry name" value="TPR"/>
    <property type="match status" value="5"/>
</dbReference>
<feature type="repeat" description="TPR" evidence="3">
    <location>
        <begin position="133"/>
        <end position="166"/>
    </location>
</feature>
<protein>
    <recommendedName>
        <fullName evidence="5">J domain-containing protein</fullName>
    </recommendedName>
</protein>
<dbReference type="Pfam" id="PF13181">
    <property type="entry name" value="TPR_8"/>
    <property type="match status" value="1"/>
</dbReference>
<dbReference type="Pfam" id="PF00226">
    <property type="entry name" value="DnaJ"/>
    <property type="match status" value="1"/>
</dbReference>
<dbReference type="SUPFAM" id="SSF48452">
    <property type="entry name" value="TPR-like"/>
    <property type="match status" value="2"/>
</dbReference>
<dbReference type="InterPro" id="IPR036869">
    <property type="entry name" value="J_dom_sf"/>
</dbReference>
<dbReference type="AlphaFoldDB" id="A0A0D3J2L3"/>
<dbReference type="PRINTS" id="PR00625">
    <property type="entry name" value="JDOMAIN"/>
</dbReference>
<dbReference type="PANTHER" id="PTHR45188">
    <property type="entry name" value="DNAJ PROTEIN P58IPK HOMOLOG"/>
    <property type="match status" value="1"/>
</dbReference>
<feature type="repeat" description="TPR" evidence="3">
    <location>
        <begin position="203"/>
        <end position="236"/>
    </location>
</feature>
<dbReference type="PROSITE" id="PS00636">
    <property type="entry name" value="DNAJ_1"/>
    <property type="match status" value="1"/>
</dbReference>
<reference evidence="7" key="1">
    <citation type="journal article" date="2013" name="Nature">
        <title>Pan genome of the phytoplankton Emiliania underpins its global distribution.</title>
        <authorList>
            <person name="Read B.A."/>
            <person name="Kegel J."/>
            <person name="Klute M.J."/>
            <person name="Kuo A."/>
            <person name="Lefebvre S.C."/>
            <person name="Maumus F."/>
            <person name="Mayer C."/>
            <person name="Miller J."/>
            <person name="Monier A."/>
            <person name="Salamov A."/>
            <person name="Young J."/>
            <person name="Aguilar M."/>
            <person name="Claverie J.M."/>
            <person name="Frickenhaus S."/>
            <person name="Gonzalez K."/>
            <person name="Herman E.K."/>
            <person name="Lin Y.C."/>
            <person name="Napier J."/>
            <person name="Ogata H."/>
            <person name="Sarno A.F."/>
            <person name="Shmutz J."/>
            <person name="Schroeder D."/>
            <person name="de Vargas C."/>
            <person name="Verret F."/>
            <person name="von Dassow P."/>
            <person name="Valentin K."/>
            <person name="Van de Peer Y."/>
            <person name="Wheeler G."/>
            <person name="Dacks J.B."/>
            <person name="Delwiche C.F."/>
            <person name="Dyhrman S.T."/>
            <person name="Glockner G."/>
            <person name="John U."/>
            <person name="Richards T."/>
            <person name="Worden A.Z."/>
            <person name="Zhang X."/>
            <person name="Grigoriev I.V."/>
            <person name="Allen A.E."/>
            <person name="Bidle K."/>
            <person name="Borodovsky M."/>
            <person name="Bowler C."/>
            <person name="Brownlee C."/>
            <person name="Cock J.M."/>
            <person name="Elias M."/>
            <person name="Gladyshev V.N."/>
            <person name="Groth M."/>
            <person name="Guda C."/>
            <person name="Hadaegh A."/>
            <person name="Iglesias-Rodriguez M.D."/>
            <person name="Jenkins J."/>
            <person name="Jones B.M."/>
            <person name="Lawson T."/>
            <person name="Leese F."/>
            <person name="Lindquist E."/>
            <person name="Lobanov A."/>
            <person name="Lomsadze A."/>
            <person name="Malik S.B."/>
            <person name="Marsh M.E."/>
            <person name="Mackinder L."/>
            <person name="Mock T."/>
            <person name="Mueller-Roeber B."/>
            <person name="Pagarete A."/>
            <person name="Parker M."/>
            <person name="Probert I."/>
            <person name="Quesneville H."/>
            <person name="Raines C."/>
            <person name="Rensing S.A."/>
            <person name="Riano-Pachon D.M."/>
            <person name="Richier S."/>
            <person name="Rokitta S."/>
            <person name="Shiraiwa Y."/>
            <person name="Soanes D.M."/>
            <person name="van der Giezen M."/>
            <person name="Wahlund T.M."/>
            <person name="Williams B."/>
            <person name="Wilson W."/>
            <person name="Wolfe G."/>
            <person name="Wurch L.L."/>
        </authorList>
    </citation>
    <scope>NUCLEOTIDE SEQUENCE</scope>
</reference>
<evidence type="ECO:0000256" key="4">
    <source>
        <dbReference type="SAM" id="MobiDB-lite"/>
    </source>
</evidence>
<dbReference type="PROSITE" id="PS50076">
    <property type="entry name" value="DNAJ_2"/>
    <property type="match status" value="1"/>
</dbReference>
<reference evidence="6" key="2">
    <citation type="submission" date="2024-10" db="UniProtKB">
        <authorList>
            <consortium name="EnsemblProtists"/>
        </authorList>
    </citation>
    <scope>IDENTIFICATION</scope>
</reference>
<keyword evidence="7" id="KW-1185">Reference proteome</keyword>
<dbReference type="eggNOG" id="KOG0553">
    <property type="taxonomic scope" value="Eukaryota"/>
</dbReference>
<dbReference type="STRING" id="2903.R1C594"/>
<dbReference type="KEGG" id="ehx:EMIHUDRAFT_427424"/>
<dbReference type="PaxDb" id="2903-EOD17748"/>
<dbReference type="SUPFAM" id="SSF46565">
    <property type="entry name" value="Chaperone J-domain"/>
    <property type="match status" value="1"/>
</dbReference>
<dbReference type="Gene3D" id="1.10.287.110">
    <property type="entry name" value="DnaJ domain"/>
    <property type="match status" value="1"/>
</dbReference>
<organism evidence="6 7">
    <name type="scientific">Emiliania huxleyi (strain CCMP1516)</name>
    <dbReference type="NCBI Taxonomy" id="280463"/>
    <lineage>
        <taxon>Eukaryota</taxon>
        <taxon>Haptista</taxon>
        <taxon>Haptophyta</taxon>
        <taxon>Prymnesiophyceae</taxon>
        <taxon>Isochrysidales</taxon>
        <taxon>Noelaerhabdaceae</taxon>
        <taxon>Emiliania</taxon>
    </lineage>
</organism>
<dbReference type="eggNOG" id="KOG0550">
    <property type="taxonomic scope" value="Eukaryota"/>
</dbReference>
<evidence type="ECO:0000256" key="1">
    <source>
        <dbReference type="ARBA" id="ARBA00022737"/>
    </source>
</evidence>
<dbReference type="Gene3D" id="1.25.40.10">
    <property type="entry name" value="Tetratricopeptide repeat domain"/>
    <property type="match status" value="3"/>
</dbReference>
<dbReference type="Proteomes" id="UP000013827">
    <property type="component" value="Unassembled WGS sequence"/>
</dbReference>
<dbReference type="OMA" id="RYNINEY"/>
<name>A0A0D3J2L3_EMIH1</name>
<feature type="domain" description="J" evidence="5">
    <location>
        <begin position="257"/>
        <end position="327"/>
    </location>
</feature>
<feature type="compositionally biased region" description="Acidic residues" evidence="4">
    <location>
        <begin position="100"/>
        <end position="112"/>
    </location>
</feature>
<feature type="region of interest" description="Disordered" evidence="4">
    <location>
        <begin position="92"/>
        <end position="146"/>
    </location>
</feature>
<keyword evidence="2 3" id="KW-0802">TPR repeat</keyword>
<evidence type="ECO:0000256" key="2">
    <source>
        <dbReference type="ARBA" id="ARBA00022803"/>
    </source>
</evidence>
<feature type="compositionally biased region" description="Basic and acidic residues" evidence="4">
    <location>
        <begin position="127"/>
        <end position="137"/>
    </location>
</feature>
<dbReference type="InterPro" id="IPR001623">
    <property type="entry name" value="DnaJ_domain"/>
</dbReference>
<feature type="compositionally biased region" description="Basic and acidic residues" evidence="4">
    <location>
        <begin position="285"/>
        <end position="295"/>
    </location>
</feature>
<proteinExistence type="predicted"/>
<dbReference type="PROSITE" id="PS50005">
    <property type="entry name" value="TPR"/>
    <property type="match status" value="2"/>
</dbReference>
<keyword evidence="1" id="KW-0677">Repeat</keyword>
<dbReference type="InterPro" id="IPR019734">
    <property type="entry name" value="TPR_rpt"/>
</dbReference>
<evidence type="ECO:0000313" key="6">
    <source>
        <dbReference type="EnsemblProtists" id="EOD17748"/>
    </source>
</evidence>
<dbReference type="InterPro" id="IPR018253">
    <property type="entry name" value="DnaJ_domain_CS"/>
</dbReference>
<dbReference type="EnsemblProtists" id="EOD17748">
    <property type="protein sequence ID" value="EOD17748"/>
    <property type="gene ID" value="EMIHUDRAFT_427424"/>
</dbReference>
<sequence>MTNNPDNDAGKAHFKARRFAEAIECFTRAHASLPNDALVLGNRSAAYSSLGQHSKALADAQAAVALDYAYVKGYYRQATALLALDRAAEAAQAAEGSGEGSDDDDDEAEEAEQQQQDVRMSAEEEAEQRKARAEARKAAGNGHFKEKRYREAASEYSRAMEIDPANATYPLNRSAALLQLNDGKQALADAQAALELSPGLVKAHAVLRRAACRLELEQYNEAIADYEEAQQLEPNDRGIAQSLRQAKLELKKSLRKDLYKVIGVGKHATESEIKKGYRKSAMQWHPDRHSAGTDEEREEAEKRFKEVGQAFDILSDPQKKQKYDAGMDVEEINGGGGGGGGGHQHVDPMDIFAQMGGFPGGGGGFGGGGMGGMPGGFNFRHGY</sequence>
<dbReference type="SMART" id="SM00271">
    <property type="entry name" value="DnaJ"/>
    <property type="match status" value="1"/>
</dbReference>
<feature type="region of interest" description="Disordered" evidence="4">
    <location>
        <begin position="276"/>
        <end position="295"/>
    </location>
</feature>
<evidence type="ECO:0000259" key="5">
    <source>
        <dbReference type="PROSITE" id="PS50076"/>
    </source>
</evidence>
<accession>A0A0D3J2L3</accession>
<dbReference type="CDD" id="cd06257">
    <property type="entry name" value="DnaJ"/>
    <property type="match status" value="1"/>
</dbReference>
<dbReference type="GeneID" id="17263956"/>
<evidence type="ECO:0000256" key="3">
    <source>
        <dbReference type="PROSITE-ProRule" id="PRU00339"/>
    </source>
</evidence>
<dbReference type="HOGENOM" id="CLU_015935_3_1_1"/>
<dbReference type="RefSeq" id="XP_005770177.1">
    <property type="nucleotide sequence ID" value="XM_005770120.1"/>
</dbReference>
<dbReference type="InterPro" id="IPR011990">
    <property type="entry name" value="TPR-like_helical_dom_sf"/>
</dbReference>